<keyword evidence="2" id="KW-1185">Reference proteome</keyword>
<organism evidence="1 2">
    <name type="scientific">Pluteus cervinus</name>
    <dbReference type="NCBI Taxonomy" id="181527"/>
    <lineage>
        <taxon>Eukaryota</taxon>
        <taxon>Fungi</taxon>
        <taxon>Dikarya</taxon>
        <taxon>Basidiomycota</taxon>
        <taxon>Agaricomycotina</taxon>
        <taxon>Agaricomycetes</taxon>
        <taxon>Agaricomycetidae</taxon>
        <taxon>Agaricales</taxon>
        <taxon>Pluteineae</taxon>
        <taxon>Pluteaceae</taxon>
        <taxon>Pluteus</taxon>
    </lineage>
</organism>
<proteinExistence type="predicted"/>
<sequence>MNAILPLEIERNVFEICAQTERSHAPTLLRVSRYVLIWIQPIIYEVLAVHTQKMRSPSVQAVQAHGQHVRHLLIGPNTSEELINACLLACPNVVNFALSYVGRLSDHSRELVRLSIHFPNIIDAVPDEEAPPPPDEVINFLASFPQLTYLNVASCIPFDIIPCLKVLPSLSYLSLPNDKGDILRMKPLPVIFESNPRLKVIYTSWRSRALRILKTVRRR</sequence>
<protein>
    <submittedName>
        <fullName evidence="1">Uncharacterized protein</fullName>
    </submittedName>
</protein>
<reference evidence="1 2" key="1">
    <citation type="journal article" date="2019" name="Nat. Ecol. Evol.">
        <title>Megaphylogeny resolves global patterns of mushroom evolution.</title>
        <authorList>
            <person name="Varga T."/>
            <person name="Krizsan K."/>
            <person name="Foldi C."/>
            <person name="Dima B."/>
            <person name="Sanchez-Garcia M."/>
            <person name="Sanchez-Ramirez S."/>
            <person name="Szollosi G.J."/>
            <person name="Szarkandi J.G."/>
            <person name="Papp V."/>
            <person name="Albert L."/>
            <person name="Andreopoulos W."/>
            <person name="Angelini C."/>
            <person name="Antonin V."/>
            <person name="Barry K.W."/>
            <person name="Bougher N.L."/>
            <person name="Buchanan P."/>
            <person name="Buyck B."/>
            <person name="Bense V."/>
            <person name="Catcheside P."/>
            <person name="Chovatia M."/>
            <person name="Cooper J."/>
            <person name="Damon W."/>
            <person name="Desjardin D."/>
            <person name="Finy P."/>
            <person name="Geml J."/>
            <person name="Haridas S."/>
            <person name="Hughes K."/>
            <person name="Justo A."/>
            <person name="Karasinski D."/>
            <person name="Kautmanova I."/>
            <person name="Kiss B."/>
            <person name="Kocsube S."/>
            <person name="Kotiranta H."/>
            <person name="LaButti K.M."/>
            <person name="Lechner B.E."/>
            <person name="Liimatainen K."/>
            <person name="Lipzen A."/>
            <person name="Lukacs Z."/>
            <person name="Mihaltcheva S."/>
            <person name="Morgado L.N."/>
            <person name="Niskanen T."/>
            <person name="Noordeloos M.E."/>
            <person name="Ohm R.A."/>
            <person name="Ortiz-Santana B."/>
            <person name="Ovrebo C."/>
            <person name="Racz N."/>
            <person name="Riley R."/>
            <person name="Savchenko A."/>
            <person name="Shiryaev A."/>
            <person name="Soop K."/>
            <person name="Spirin V."/>
            <person name="Szebenyi C."/>
            <person name="Tomsovsky M."/>
            <person name="Tulloss R.E."/>
            <person name="Uehling J."/>
            <person name="Grigoriev I.V."/>
            <person name="Vagvolgyi C."/>
            <person name="Papp T."/>
            <person name="Martin F.M."/>
            <person name="Miettinen O."/>
            <person name="Hibbett D.S."/>
            <person name="Nagy L.G."/>
        </authorList>
    </citation>
    <scope>NUCLEOTIDE SEQUENCE [LARGE SCALE GENOMIC DNA]</scope>
    <source>
        <strain evidence="1 2">NL-1719</strain>
    </source>
</reference>
<dbReference type="EMBL" id="ML208643">
    <property type="protein sequence ID" value="TFK61613.1"/>
    <property type="molecule type" value="Genomic_DNA"/>
</dbReference>
<gene>
    <name evidence="1" type="ORF">BDN72DRAFT_435376</name>
</gene>
<dbReference type="Proteomes" id="UP000308600">
    <property type="component" value="Unassembled WGS sequence"/>
</dbReference>
<evidence type="ECO:0000313" key="1">
    <source>
        <dbReference type="EMBL" id="TFK61613.1"/>
    </source>
</evidence>
<name>A0ACD3A6W2_9AGAR</name>
<evidence type="ECO:0000313" key="2">
    <source>
        <dbReference type="Proteomes" id="UP000308600"/>
    </source>
</evidence>
<accession>A0ACD3A6W2</accession>